<dbReference type="PATRIC" id="fig|662479.7.peg.1362"/>
<dbReference type="RefSeq" id="WP_008319523.1">
    <property type="nucleotide sequence ID" value="NZ_AOLN01000010.1"/>
</dbReference>
<name>M0IJD5_9EURY</name>
<keyword evidence="1" id="KW-1133">Transmembrane helix</keyword>
<keyword evidence="1" id="KW-0812">Transmembrane</keyword>
<feature type="transmembrane region" description="Helical" evidence="1">
    <location>
        <begin position="58"/>
        <end position="77"/>
    </location>
</feature>
<dbReference type="AlphaFoldDB" id="M0IJD5"/>
<feature type="transmembrane region" description="Helical" evidence="1">
    <location>
        <begin position="30"/>
        <end position="51"/>
    </location>
</feature>
<protein>
    <recommendedName>
        <fullName evidence="4">ABC-2 type transporter</fullName>
    </recommendedName>
</protein>
<proteinExistence type="predicted"/>
<dbReference type="EMBL" id="AOLN01000010">
    <property type="protein sequence ID" value="ELZ95968.1"/>
    <property type="molecule type" value="Genomic_DNA"/>
</dbReference>
<evidence type="ECO:0000313" key="2">
    <source>
        <dbReference type="EMBL" id="ELZ95968.1"/>
    </source>
</evidence>
<keyword evidence="3" id="KW-1185">Reference proteome</keyword>
<dbReference type="InterPro" id="IPR051784">
    <property type="entry name" value="Nod_factor_ABC_transporter"/>
</dbReference>
<dbReference type="PANTHER" id="PTHR43229">
    <property type="entry name" value="NODULATION PROTEIN J"/>
    <property type="match status" value="1"/>
</dbReference>
<accession>M0IJD5</accession>
<evidence type="ECO:0008006" key="4">
    <source>
        <dbReference type="Google" id="ProtNLM"/>
    </source>
</evidence>
<comment type="caution">
    <text evidence="2">The sequence shown here is derived from an EMBL/GenBank/DDBJ whole genome shotgun (WGS) entry which is preliminary data.</text>
</comment>
<gene>
    <name evidence="2" type="ORF">C440_06747</name>
</gene>
<feature type="transmembrane region" description="Helical" evidence="1">
    <location>
        <begin position="219"/>
        <end position="244"/>
    </location>
</feature>
<dbReference type="Proteomes" id="UP000011550">
    <property type="component" value="Unassembled WGS sequence"/>
</dbReference>
<evidence type="ECO:0000313" key="3">
    <source>
        <dbReference type="Proteomes" id="UP000011550"/>
    </source>
</evidence>
<feature type="transmembrane region" description="Helical" evidence="1">
    <location>
        <begin position="89"/>
        <end position="108"/>
    </location>
</feature>
<feature type="transmembrane region" description="Helical" evidence="1">
    <location>
        <begin position="115"/>
        <end position="138"/>
    </location>
</feature>
<feature type="transmembrane region" description="Helical" evidence="1">
    <location>
        <begin position="180"/>
        <end position="199"/>
    </location>
</feature>
<sequence>MGDIRTAALFTRASLVKSLTVMKRYHVNTLGRLVTIYMFFAMMVFGGRAVAPNLINDSLTGIVVGFFIWTIAVGSYSAVASDLSREAQWGTLELLSMSPIGLGSVVVLKSLVNMFISFMFGFAVLVLMLLTSGAQISVDLVSVVPLAVLSVLPVLGIGFFMGGLALLYKRVSSIFNIMQFALLALIALSPQVNPLVKYLPLTLGSALITQVMEDGTSITALPVSSLVTLCVVAGAYLSVGYLAFSYFQRRARQRGVLGHY</sequence>
<evidence type="ECO:0000256" key="1">
    <source>
        <dbReference type="SAM" id="Phobius"/>
    </source>
</evidence>
<keyword evidence="1" id="KW-0472">Membrane</keyword>
<dbReference type="OrthoDB" id="312397at2157"/>
<dbReference type="PANTHER" id="PTHR43229:SF6">
    <property type="entry name" value="ABC-TYPE MULTIDRUG TRANSPORT SYSTEM, PERMEASE COMPONENT"/>
    <property type="match status" value="1"/>
</dbReference>
<dbReference type="STRING" id="662479.C440_06747"/>
<organism evidence="2 3">
    <name type="scientific">Haloferax mucosum ATCC BAA-1512</name>
    <dbReference type="NCBI Taxonomy" id="662479"/>
    <lineage>
        <taxon>Archaea</taxon>
        <taxon>Methanobacteriati</taxon>
        <taxon>Methanobacteriota</taxon>
        <taxon>Stenosarchaea group</taxon>
        <taxon>Halobacteria</taxon>
        <taxon>Halobacteriales</taxon>
        <taxon>Haloferacaceae</taxon>
        <taxon>Haloferax</taxon>
    </lineage>
</organism>
<feature type="transmembrane region" description="Helical" evidence="1">
    <location>
        <begin position="144"/>
        <end position="168"/>
    </location>
</feature>
<reference evidence="2 3" key="1">
    <citation type="journal article" date="2014" name="PLoS Genet.">
        <title>Phylogenetically driven sequencing of extremely halophilic archaea reveals strategies for static and dynamic osmo-response.</title>
        <authorList>
            <person name="Becker E.A."/>
            <person name="Seitzer P.M."/>
            <person name="Tritt A."/>
            <person name="Larsen D."/>
            <person name="Krusor M."/>
            <person name="Yao A.I."/>
            <person name="Wu D."/>
            <person name="Madern D."/>
            <person name="Eisen J.A."/>
            <person name="Darling A.E."/>
            <person name="Facciotti M.T."/>
        </authorList>
    </citation>
    <scope>NUCLEOTIDE SEQUENCE [LARGE SCALE GENOMIC DNA]</scope>
    <source>
        <strain evidence="2 3">ATCC BAA-1512</strain>
    </source>
</reference>